<keyword evidence="5" id="KW-1185">Reference proteome</keyword>
<dbReference type="Pfam" id="PF25994">
    <property type="entry name" value="HH_AprE"/>
    <property type="match status" value="1"/>
</dbReference>
<accession>A0ABS1U916</accession>
<feature type="domain" description="Polysaccharide export protein N-terminal" evidence="2">
    <location>
        <begin position="15"/>
        <end position="76"/>
    </location>
</feature>
<gene>
    <name evidence="4" type="ORF">JMJ56_24560</name>
</gene>
<dbReference type="Gene3D" id="3.30.1950.10">
    <property type="entry name" value="wza like domain"/>
    <property type="match status" value="1"/>
</dbReference>
<comment type="caution">
    <text evidence="4">The sequence shown here is derived from an EMBL/GenBank/DDBJ whole genome shotgun (WGS) entry which is preliminary data.</text>
</comment>
<protein>
    <submittedName>
        <fullName evidence="4">Polysaccharide biosynthesis/export family protein</fullName>
    </submittedName>
</protein>
<reference evidence="4 5" key="1">
    <citation type="submission" date="2021-01" db="EMBL/GenBank/DDBJ databases">
        <title>Belnapia mucosa sp. nov. and Belnapia arida sp. nov., isolated from the Tabernas Desert (Almeria, Spain).</title>
        <authorList>
            <person name="Molina-Menor E."/>
            <person name="Vidal-Verdu A."/>
            <person name="Calonge A."/>
            <person name="Satari L."/>
            <person name="Pereto J."/>
            <person name="Porcar M."/>
        </authorList>
    </citation>
    <scope>NUCLEOTIDE SEQUENCE [LARGE SCALE GENOMIC DNA]</scope>
    <source>
        <strain evidence="4 5">T18</strain>
    </source>
</reference>
<dbReference type="InterPro" id="IPR003715">
    <property type="entry name" value="Poly_export_N"/>
</dbReference>
<evidence type="ECO:0000256" key="1">
    <source>
        <dbReference type="ARBA" id="ARBA00022729"/>
    </source>
</evidence>
<name>A0ABS1U916_9PROT</name>
<dbReference type="InterPro" id="IPR058781">
    <property type="entry name" value="HH_AprE-like"/>
</dbReference>
<dbReference type="PANTHER" id="PTHR33619">
    <property type="entry name" value="POLYSACCHARIDE EXPORT PROTEIN GFCE-RELATED"/>
    <property type="match status" value="1"/>
</dbReference>
<dbReference type="InterPro" id="IPR049712">
    <property type="entry name" value="Poly_export"/>
</dbReference>
<keyword evidence="1" id="KW-0732">Signal</keyword>
<dbReference type="Proteomes" id="UP000660885">
    <property type="component" value="Unassembled WGS sequence"/>
</dbReference>
<feature type="domain" description="AprE-like long alpha-helical hairpin" evidence="3">
    <location>
        <begin position="157"/>
        <end position="342"/>
    </location>
</feature>
<evidence type="ECO:0000259" key="2">
    <source>
        <dbReference type="Pfam" id="PF02563"/>
    </source>
</evidence>
<sequence length="422" mass="46438">MALALICCIAPVSGQAEYTVGVGDVLDLRVTGVPDLSRRMAVDPDGSVLLPGAGRIQVAGLTAMAMRSKIELAMSSQVFRQKDRNNRLRLVALKPGDVVVGVVEYRPVYVDGDVLTTGQYAYRPSMTVRQVVALSGGYSLLRGRQSDLSRDRFELLSQYRGLGAQLAKEQVRAARLQAELEEREALPTIHFDELQVSEVDGREMVRDELETLRLSQAEYRQAQAVLTTAIDRIAAHTRVLADAQQREEQELRANQTDFERTTKLFGSGSLPSQRVTETRHAVMESAARRLGLLTEMIKAQADGDELQRKLEKLANERRVRLLEDIGASRVRLVEFRARLEATGAQLGRGAEARQFQRLGQTVQPDLSVVRQNGGQTLRIEVTEDTALEPGDVLDVRFPTAHALLLTPTAAGQRSLPAGAPVP</sequence>
<evidence type="ECO:0000313" key="4">
    <source>
        <dbReference type="EMBL" id="MBL6081177.1"/>
    </source>
</evidence>
<evidence type="ECO:0000313" key="5">
    <source>
        <dbReference type="Proteomes" id="UP000660885"/>
    </source>
</evidence>
<evidence type="ECO:0000259" key="3">
    <source>
        <dbReference type="Pfam" id="PF25994"/>
    </source>
</evidence>
<proteinExistence type="predicted"/>
<organism evidence="4 5">
    <name type="scientific">Belnapia arida</name>
    <dbReference type="NCBI Taxonomy" id="2804533"/>
    <lineage>
        <taxon>Bacteria</taxon>
        <taxon>Pseudomonadati</taxon>
        <taxon>Pseudomonadota</taxon>
        <taxon>Alphaproteobacteria</taxon>
        <taxon>Acetobacterales</taxon>
        <taxon>Roseomonadaceae</taxon>
        <taxon>Belnapia</taxon>
    </lineage>
</organism>
<dbReference type="PANTHER" id="PTHR33619:SF3">
    <property type="entry name" value="POLYSACCHARIDE EXPORT PROTEIN GFCE-RELATED"/>
    <property type="match status" value="1"/>
</dbReference>
<dbReference type="Pfam" id="PF02563">
    <property type="entry name" value="Poly_export"/>
    <property type="match status" value="1"/>
</dbReference>
<dbReference type="RefSeq" id="WP_202834398.1">
    <property type="nucleotide sequence ID" value="NZ_JAETWB010000022.1"/>
</dbReference>
<dbReference type="EMBL" id="JAETWB010000022">
    <property type="protein sequence ID" value="MBL6081177.1"/>
    <property type="molecule type" value="Genomic_DNA"/>
</dbReference>